<feature type="region of interest" description="Disordered" evidence="1">
    <location>
        <begin position="1"/>
        <end position="33"/>
    </location>
</feature>
<reference evidence="2 3" key="2">
    <citation type="submission" date="2020-07" db="EMBL/GenBank/DDBJ databases">
        <title>Genome assembly of wild tea tree DASZ reveals pedigree and selection history of tea varieties.</title>
        <authorList>
            <person name="Zhang W."/>
        </authorList>
    </citation>
    <scope>NUCLEOTIDE SEQUENCE [LARGE SCALE GENOMIC DNA]</scope>
    <source>
        <strain evidence="3">cv. G240</strain>
        <tissue evidence="2">Leaf</tissue>
    </source>
</reference>
<dbReference type="Proteomes" id="UP000593564">
    <property type="component" value="Unassembled WGS sequence"/>
</dbReference>
<sequence length="86" mass="9561">MNTTPIQPRGSPRTHYLARPNTRTSIQGPFPLTRDTNLTFPRTFSYSPANTAQLSKPSHLTHSTVLGKTSLFCKPSYSYTESSNNS</sequence>
<dbReference type="EMBL" id="JACBKZ010000014">
    <property type="protein sequence ID" value="KAF5933361.1"/>
    <property type="molecule type" value="Genomic_DNA"/>
</dbReference>
<accession>A0A7J7FZJ5</accession>
<evidence type="ECO:0000256" key="1">
    <source>
        <dbReference type="SAM" id="MobiDB-lite"/>
    </source>
</evidence>
<evidence type="ECO:0000313" key="2">
    <source>
        <dbReference type="EMBL" id="KAF5933361.1"/>
    </source>
</evidence>
<comment type="caution">
    <text evidence="2">The sequence shown here is derived from an EMBL/GenBank/DDBJ whole genome shotgun (WGS) entry which is preliminary data.</text>
</comment>
<dbReference type="AlphaFoldDB" id="A0A7J7FZJ5"/>
<gene>
    <name evidence="2" type="ORF">HYC85_029532</name>
</gene>
<reference evidence="3" key="1">
    <citation type="journal article" date="2020" name="Nat. Commun.">
        <title>Genome assembly of wild tea tree DASZ reveals pedigree and selection history of tea varieties.</title>
        <authorList>
            <person name="Zhang W."/>
            <person name="Zhang Y."/>
            <person name="Qiu H."/>
            <person name="Guo Y."/>
            <person name="Wan H."/>
            <person name="Zhang X."/>
            <person name="Scossa F."/>
            <person name="Alseekh S."/>
            <person name="Zhang Q."/>
            <person name="Wang P."/>
            <person name="Xu L."/>
            <person name="Schmidt M.H."/>
            <person name="Jia X."/>
            <person name="Li D."/>
            <person name="Zhu A."/>
            <person name="Guo F."/>
            <person name="Chen W."/>
            <person name="Ni D."/>
            <person name="Usadel B."/>
            <person name="Fernie A.R."/>
            <person name="Wen W."/>
        </authorList>
    </citation>
    <scope>NUCLEOTIDE SEQUENCE [LARGE SCALE GENOMIC DNA]</scope>
    <source>
        <strain evidence="3">cv. G240</strain>
    </source>
</reference>
<keyword evidence="3" id="KW-1185">Reference proteome</keyword>
<protein>
    <submittedName>
        <fullName evidence="2">Uncharacterized protein</fullName>
    </submittedName>
</protein>
<organism evidence="2 3">
    <name type="scientific">Camellia sinensis</name>
    <name type="common">Tea plant</name>
    <name type="synonym">Thea sinensis</name>
    <dbReference type="NCBI Taxonomy" id="4442"/>
    <lineage>
        <taxon>Eukaryota</taxon>
        <taxon>Viridiplantae</taxon>
        <taxon>Streptophyta</taxon>
        <taxon>Embryophyta</taxon>
        <taxon>Tracheophyta</taxon>
        <taxon>Spermatophyta</taxon>
        <taxon>Magnoliopsida</taxon>
        <taxon>eudicotyledons</taxon>
        <taxon>Gunneridae</taxon>
        <taxon>Pentapetalae</taxon>
        <taxon>asterids</taxon>
        <taxon>Ericales</taxon>
        <taxon>Theaceae</taxon>
        <taxon>Camellia</taxon>
    </lineage>
</organism>
<name>A0A7J7FZJ5_CAMSI</name>
<evidence type="ECO:0000313" key="3">
    <source>
        <dbReference type="Proteomes" id="UP000593564"/>
    </source>
</evidence>
<proteinExistence type="predicted"/>